<dbReference type="Gene3D" id="3.10.450.710">
    <property type="entry name" value="Tgt2/MlaC"/>
    <property type="match status" value="1"/>
</dbReference>
<accession>A0ABT1W8K6</accession>
<feature type="signal peptide" evidence="1">
    <location>
        <begin position="1"/>
        <end position="27"/>
    </location>
</feature>
<dbReference type="EMBL" id="JAMSKV010000004">
    <property type="protein sequence ID" value="MCQ8278163.1"/>
    <property type="molecule type" value="Genomic_DNA"/>
</dbReference>
<sequence length="214" mass="22820">MPKISSLSSARRLPFVLALGLATAVTAPMTPGLISAAHAQSNAGDAAFVQSLAQRMIAVVNGPGSAAEKKAQIQPLLDQDVDVDAIARFCLGRFWRTATPEQQAQYTALFHQVLTNSIDDKLGEYRGVGITVGQATQQDGKTYVATVISRPNQPTANVQWVISHATGQPRIVDVVAEGVSLSLTQRSDYASFLAHNGNDVGRLIAALKRQVSRE</sequence>
<proteinExistence type="predicted"/>
<reference evidence="2 3" key="1">
    <citation type="submission" date="2022-06" db="EMBL/GenBank/DDBJ databases">
        <title>Endosaccharibacter gen. nov., sp. nov., endophytic bacteria isolated from sugarcane.</title>
        <authorList>
            <person name="Pitiwittayakul N."/>
            <person name="Yukphan P."/>
            <person name="Charoenyingcharoen P."/>
            <person name="Tanasupawat S."/>
        </authorList>
    </citation>
    <scope>NUCLEOTIDE SEQUENCE [LARGE SCALE GENOMIC DNA]</scope>
    <source>
        <strain evidence="2 3">KSS8</strain>
    </source>
</reference>
<keyword evidence="3" id="KW-1185">Reference proteome</keyword>
<gene>
    <name evidence="2" type="ORF">NFI95_06840</name>
</gene>
<dbReference type="PANTHER" id="PTHR36573:SF1">
    <property type="entry name" value="INTERMEMBRANE PHOSPHOLIPID TRANSPORT SYSTEM BINDING PROTEIN MLAC"/>
    <property type="match status" value="1"/>
</dbReference>
<dbReference type="InterPro" id="IPR008869">
    <property type="entry name" value="MlaC/ttg2D"/>
</dbReference>
<comment type="caution">
    <text evidence="2">The sequence shown here is derived from an EMBL/GenBank/DDBJ whole genome shotgun (WGS) entry which is preliminary data.</text>
</comment>
<dbReference type="PANTHER" id="PTHR36573">
    <property type="entry name" value="INTERMEMBRANE PHOSPHOLIPID TRANSPORT SYSTEM BINDING PROTEIN MLAC"/>
    <property type="match status" value="1"/>
</dbReference>
<organism evidence="2 3">
    <name type="scientific">Endosaccharibacter trunci</name>
    <dbReference type="NCBI Taxonomy" id="2812733"/>
    <lineage>
        <taxon>Bacteria</taxon>
        <taxon>Pseudomonadati</taxon>
        <taxon>Pseudomonadota</taxon>
        <taxon>Alphaproteobacteria</taxon>
        <taxon>Acetobacterales</taxon>
        <taxon>Acetobacteraceae</taxon>
        <taxon>Endosaccharibacter</taxon>
    </lineage>
</organism>
<protein>
    <submittedName>
        <fullName evidence="2">ABC transporter substrate-binding protein</fullName>
    </submittedName>
</protein>
<name>A0ABT1W8K6_9PROT</name>
<evidence type="ECO:0000256" key="1">
    <source>
        <dbReference type="SAM" id="SignalP"/>
    </source>
</evidence>
<dbReference type="InterPro" id="IPR042245">
    <property type="entry name" value="Tgt2/MlaC_sf"/>
</dbReference>
<dbReference type="RefSeq" id="WP_422863624.1">
    <property type="nucleotide sequence ID" value="NZ_JAMSKV010000004.1"/>
</dbReference>
<evidence type="ECO:0000313" key="2">
    <source>
        <dbReference type="EMBL" id="MCQ8278163.1"/>
    </source>
</evidence>
<evidence type="ECO:0000313" key="3">
    <source>
        <dbReference type="Proteomes" id="UP001524587"/>
    </source>
</evidence>
<feature type="chain" id="PRO_5045878218" evidence="1">
    <location>
        <begin position="28"/>
        <end position="214"/>
    </location>
</feature>
<dbReference type="Pfam" id="PF05494">
    <property type="entry name" value="MlaC"/>
    <property type="match status" value="1"/>
</dbReference>
<dbReference type="Proteomes" id="UP001524587">
    <property type="component" value="Unassembled WGS sequence"/>
</dbReference>
<keyword evidence="1" id="KW-0732">Signal</keyword>